<comment type="catalytic activity">
    <reaction evidence="1">
        <text>ATP + protein L-histidine = ADP + protein N-phospho-L-histidine.</text>
        <dbReference type="EC" id="2.7.13.3"/>
    </reaction>
</comment>
<dbReference type="InterPro" id="IPR050351">
    <property type="entry name" value="BphY/WalK/GraS-like"/>
</dbReference>
<dbReference type="CDD" id="cd00082">
    <property type="entry name" value="HisKA"/>
    <property type="match status" value="1"/>
</dbReference>
<keyword evidence="5 9" id="KW-0418">Kinase</keyword>
<keyword evidence="7" id="KW-0472">Membrane</keyword>
<dbReference type="InterPro" id="IPR003594">
    <property type="entry name" value="HATPase_dom"/>
</dbReference>
<evidence type="ECO:0000256" key="6">
    <source>
        <dbReference type="ARBA" id="ARBA00023012"/>
    </source>
</evidence>
<dbReference type="InterPro" id="IPR036097">
    <property type="entry name" value="HisK_dim/P_sf"/>
</dbReference>
<keyword evidence="6" id="KW-0902">Two-component regulatory system</keyword>
<dbReference type="PANTHER" id="PTHR45453:SF1">
    <property type="entry name" value="PHOSPHATE REGULON SENSOR PROTEIN PHOR"/>
    <property type="match status" value="1"/>
</dbReference>
<evidence type="ECO:0000256" key="7">
    <source>
        <dbReference type="SAM" id="Phobius"/>
    </source>
</evidence>
<dbReference type="CDD" id="cd00075">
    <property type="entry name" value="HATPase"/>
    <property type="match status" value="1"/>
</dbReference>
<evidence type="ECO:0000256" key="3">
    <source>
        <dbReference type="ARBA" id="ARBA00022553"/>
    </source>
</evidence>
<dbReference type="InterPro" id="IPR003661">
    <property type="entry name" value="HisK_dim/P_dom"/>
</dbReference>
<feature type="domain" description="Histidine kinase" evidence="8">
    <location>
        <begin position="97"/>
        <end position="318"/>
    </location>
</feature>
<dbReference type="Pfam" id="PF02518">
    <property type="entry name" value="HATPase_c"/>
    <property type="match status" value="1"/>
</dbReference>
<protein>
    <recommendedName>
        <fullName evidence="2">histidine kinase</fullName>
        <ecNumber evidence="2">2.7.13.3</ecNumber>
    </recommendedName>
</protein>
<evidence type="ECO:0000256" key="5">
    <source>
        <dbReference type="ARBA" id="ARBA00022777"/>
    </source>
</evidence>
<dbReference type="Proteomes" id="UP000886124">
    <property type="component" value="Unassembled WGS sequence"/>
</dbReference>
<comment type="caution">
    <text evidence="9">The sequence shown here is derived from an EMBL/GenBank/DDBJ whole genome shotgun (WGS) entry which is preliminary data.</text>
</comment>
<dbReference type="SMART" id="SM00387">
    <property type="entry name" value="HATPase_c"/>
    <property type="match status" value="1"/>
</dbReference>
<organism evidence="9">
    <name type="scientific">Caldithrix abyssi</name>
    <dbReference type="NCBI Taxonomy" id="187145"/>
    <lineage>
        <taxon>Bacteria</taxon>
        <taxon>Pseudomonadati</taxon>
        <taxon>Calditrichota</taxon>
        <taxon>Calditrichia</taxon>
        <taxon>Calditrichales</taxon>
        <taxon>Calditrichaceae</taxon>
        <taxon>Caldithrix</taxon>
    </lineage>
</organism>
<dbReference type="PRINTS" id="PR00344">
    <property type="entry name" value="BCTRLSENSOR"/>
</dbReference>
<dbReference type="SMART" id="SM00388">
    <property type="entry name" value="HisKA"/>
    <property type="match status" value="1"/>
</dbReference>
<evidence type="ECO:0000256" key="1">
    <source>
        <dbReference type="ARBA" id="ARBA00000085"/>
    </source>
</evidence>
<dbReference type="EMBL" id="DROD01000278">
    <property type="protein sequence ID" value="HHJ52364.1"/>
    <property type="molecule type" value="Genomic_DNA"/>
</dbReference>
<dbReference type="EC" id="2.7.13.3" evidence="2"/>
<evidence type="ECO:0000313" key="9">
    <source>
        <dbReference type="EMBL" id="HHJ52364.1"/>
    </source>
</evidence>
<keyword evidence="7" id="KW-0812">Transmembrane</keyword>
<name>A0A7V5UEL8_CALAY</name>
<dbReference type="GO" id="GO:0016036">
    <property type="term" value="P:cellular response to phosphate starvation"/>
    <property type="evidence" value="ECO:0007669"/>
    <property type="project" value="TreeGrafter"/>
</dbReference>
<feature type="transmembrane region" description="Helical" evidence="7">
    <location>
        <begin position="7"/>
        <end position="31"/>
    </location>
</feature>
<dbReference type="FunFam" id="3.30.565.10:FF:000006">
    <property type="entry name" value="Sensor histidine kinase WalK"/>
    <property type="match status" value="1"/>
</dbReference>
<dbReference type="InterPro" id="IPR004358">
    <property type="entry name" value="Sig_transdc_His_kin-like_C"/>
</dbReference>
<dbReference type="Gene3D" id="1.10.287.130">
    <property type="match status" value="1"/>
</dbReference>
<dbReference type="GO" id="GO:0004721">
    <property type="term" value="F:phosphoprotein phosphatase activity"/>
    <property type="evidence" value="ECO:0007669"/>
    <property type="project" value="TreeGrafter"/>
</dbReference>
<dbReference type="InterPro" id="IPR005467">
    <property type="entry name" value="His_kinase_dom"/>
</dbReference>
<keyword evidence="4" id="KW-0808">Transferase</keyword>
<reference evidence="9" key="1">
    <citation type="journal article" date="2020" name="mSystems">
        <title>Genome- and Community-Level Interaction Insights into Carbon Utilization and Element Cycling Functions of Hydrothermarchaeota in Hydrothermal Sediment.</title>
        <authorList>
            <person name="Zhou Z."/>
            <person name="Liu Y."/>
            <person name="Xu W."/>
            <person name="Pan J."/>
            <person name="Luo Z.H."/>
            <person name="Li M."/>
        </authorList>
    </citation>
    <scope>NUCLEOTIDE SEQUENCE [LARGE SCALE GENOMIC DNA]</scope>
    <source>
        <strain evidence="9">HyVt-527</strain>
    </source>
</reference>
<dbReference type="GO" id="GO:0005886">
    <property type="term" value="C:plasma membrane"/>
    <property type="evidence" value="ECO:0007669"/>
    <property type="project" value="TreeGrafter"/>
</dbReference>
<dbReference type="AlphaFoldDB" id="A0A7V5UEL8"/>
<dbReference type="InterPro" id="IPR036890">
    <property type="entry name" value="HATPase_C_sf"/>
</dbReference>
<dbReference type="SUPFAM" id="SSF47384">
    <property type="entry name" value="Homodimeric domain of signal transducing histidine kinase"/>
    <property type="match status" value="1"/>
</dbReference>
<evidence type="ECO:0000256" key="2">
    <source>
        <dbReference type="ARBA" id="ARBA00012438"/>
    </source>
</evidence>
<keyword evidence="3" id="KW-0597">Phosphoprotein</keyword>
<proteinExistence type="predicted"/>
<dbReference type="Pfam" id="PF00512">
    <property type="entry name" value="HisKA"/>
    <property type="match status" value="1"/>
</dbReference>
<dbReference type="Gene3D" id="3.30.565.10">
    <property type="entry name" value="Histidine kinase-like ATPase, C-terminal domain"/>
    <property type="match status" value="1"/>
</dbReference>
<evidence type="ECO:0000259" key="8">
    <source>
        <dbReference type="PROSITE" id="PS50109"/>
    </source>
</evidence>
<feature type="transmembrane region" description="Helical" evidence="7">
    <location>
        <begin position="57"/>
        <end position="81"/>
    </location>
</feature>
<evidence type="ECO:0000256" key="4">
    <source>
        <dbReference type="ARBA" id="ARBA00022679"/>
    </source>
</evidence>
<accession>A0A7V5UEL8</accession>
<dbReference type="PANTHER" id="PTHR45453">
    <property type="entry name" value="PHOSPHATE REGULON SENSOR PROTEIN PHOR"/>
    <property type="match status" value="1"/>
</dbReference>
<keyword evidence="7" id="KW-1133">Transmembrane helix</keyword>
<dbReference type="SUPFAM" id="SSF55874">
    <property type="entry name" value="ATPase domain of HSP90 chaperone/DNA topoisomerase II/histidine kinase"/>
    <property type="match status" value="1"/>
</dbReference>
<dbReference type="PROSITE" id="PS50109">
    <property type="entry name" value="HIS_KIN"/>
    <property type="match status" value="1"/>
</dbReference>
<gene>
    <name evidence="9" type="ORF">ENJ89_04145</name>
</gene>
<dbReference type="GO" id="GO:0000155">
    <property type="term" value="F:phosphorelay sensor kinase activity"/>
    <property type="evidence" value="ECO:0007669"/>
    <property type="project" value="InterPro"/>
</dbReference>
<sequence length="337" mass="38583">MKKTHTLFYHIMIFILAQLAWFSLLGLWIYWYVSNYLILTQVGDKVSPQLIPETTNVVALVSGLVLLVMVSVGMSLIFVYLNQQVNLTRLYDNFISNVTHELKSPLSAIQLYLETLKSREMPPEQRAEFIDQMLKDVQRLNNLITSILYMSGLDRKKTSRKYLHNFNIYRADELIPKIVSETADRLQLAKDAVEISGQVDCPVVADANWLQIVIQNLFDNAVKYSLNTVKISVRMACRRRYLEIDVSDNGIGIRPKDQKKIFNKFQRLANADNPNVKGTGLGLYWAREIIREHGGTISVHSPGEGKGTTFTIRLPVYGQAKKRYVRKLLKRSGNKTE</sequence>